<evidence type="ECO:0000313" key="1">
    <source>
        <dbReference type="EMBL" id="MCY9183784.1"/>
    </source>
</evidence>
<protein>
    <submittedName>
        <fullName evidence="1">AAA family ATPase</fullName>
    </submittedName>
</protein>
<dbReference type="Proteomes" id="UP001073053">
    <property type="component" value="Unassembled WGS sequence"/>
</dbReference>
<dbReference type="InterPro" id="IPR027417">
    <property type="entry name" value="P-loop_NTPase"/>
</dbReference>
<reference evidence="1" key="1">
    <citation type="submission" date="2022-02" db="EMBL/GenBank/DDBJ databases">
        <title>Crop Bioprotection Bacillus Genome Sequencing.</title>
        <authorList>
            <person name="Dunlap C."/>
        </authorList>
    </citation>
    <scope>NUCLEOTIDE SEQUENCE</scope>
    <source>
        <strain evidence="1">EC49O2N-C10</strain>
    </source>
</reference>
<dbReference type="RefSeq" id="WP_268498252.1">
    <property type="nucleotide sequence ID" value="NZ_JALAVZ010000011.1"/>
</dbReference>
<comment type="caution">
    <text evidence="1">The sequence shown here is derived from an EMBL/GenBank/DDBJ whole genome shotgun (WGS) entry which is preliminary data.</text>
</comment>
<dbReference type="AlphaFoldDB" id="A0A9Q4ELM8"/>
<dbReference type="EMBL" id="JALAWA010000002">
    <property type="protein sequence ID" value="MCY9183784.1"/>
    <property type="molecule type" value="Genomic_DNA"/>
</dbReference>
<organism evidence="1 2">
    <name type="scientific">Bacillus halotolerans</name>
    <dbReference type="NCBI Taxonomy" id="260554"/>
    <lineage>
        <taxon>Bacteria</taxon>
        <taxon>Bacillati</taxon>
        <taxon>Bacillota</taxon>
        <taxon>Bacilli</taxon>
        <taxon>Bacillales</taxon>
        <taxon>Bacillaceae</taxon>
        <taxon>Bacillus</taxon>
    </lineage>
</organism>
<gene>
    <name evidence="1" type="ORF">MOF03_03795</name>
</gene>
<dbReference type="Gene3D" id="3.40.50.300">
    <property type="entry name" value="P-loop containing nucleotide triphosphate hydrolases"/>
    <property type="match status" value="1"/>
</dbReference>
<evidence type="ECO:0000313" key="2">
    <source>
        <dbReference type="Proteomes" id="UP001073053"/>
    </source>
</evidence>
<dbReference type="SUPFAM" id="SSF52540">
    <property type="entry name" value="P-loop containing nucleoside triphosphate hydrolases"/>
    <property type="match status" value="1"/>
</dbReference>
<dbReference type="Pfam" id="PF13238">
    <property type="entry name" value="AAA_18"/>
    <property type="match status" value="1"/>
</dbReference>
<name>A0A9Q4ELM8_9BACI</name>
<proteinExistence type="predicted"/>
<accession>A0A9Q4ELM8</accession>
<sequence length="179" mass="19825">MCKENAVYLITGVMAAGKSTVAQLLSERLDKSVHVRGDVFRKMIVNGEMQMSDTPSAEALEQLRLRYRLAANVSDMYAEAGFHTVVQDVIIGPMLEEMVKLISYRPLYVIVLAPRADIIAARESARKKKGYGDISIESLDAVLQSETPRLGLWLDSSEMTPEETVGMIYKGLETAAKIK</sequence>